<protein>
    <submittedName>
        <fullName evidence="1">Uncharacterized protein</fullName>
    </submittedName>
</protein>
<dbReference type="EMBL" id="KV425895">
    <property type="protein sequence ID" value="KZW01277.1"/>
    <property type="molecule type" value="Genomic_DNA"/>
</dbReference>
<dbReference type="Proteomes" id="UP000077266">
    <property type="component" value="Unassembled WGS sequence"/>
</dbReference>
<evidence type="ECO:0000313" key="1">
    <source>
        <dbReference type="EMBL" id="KZW01277.1"/>
    </source>
</evidence>
<keyword evidence="2" id="KW-1185">Reference proteome</keyword>
<organism evidence="1 2">
    <name type="scientific">Exidia glandulosa HHB12029</name>
    <dbReference type="NCBI Taxonomy" id="1314781"/>
    <lineage>
        <taxon>Eukaryota</taxon>
        <taxon>Fungi</taxon>
        <taxon>Dikarya</taxon>
        <taxon>Basidiomycota</taxon>
        <taxon>Agaricomycotina</taxon>
        <taxon>Agaricomycetes</taxon>
        <taxon>Auriculariales</taxon>
        <taxon>Exidiaceae</taxon>
        <taxon>Exidia</taxon>
    </lineage>
</organism>
<reference evidence="1 2" key="1">
    <citation type="journal article" date="2016" name="Mol. Biol. Evol.">
        <title>Comparative Genomics of Early-Diverging Mushroom-Forming Fungi Provides Insights into the Origins of Lignocellulose Decay Capabilities.</title>
        <authorList>
            <person name="Nagy L.G."/>
            <person name="Riley R."/>
            <person name="Tritt A."/>
            <person name="Adam C."/>
            <person name="Daum C."/>
            <person name="Floudas D."/>
            <person name="Sun H."/>
            <person name="Yadav J.S."/>
            <person name="Pangilinan J."/>
            <person name="Larsson K.H."/>
            <person name="Matsuura K."/>
            <person name="Barry K."/>
            <person name="Labutti K."/>
            <person name="Kuo R."/>
            <person name="Ohm R.A."/>
            <person name="Bhattacharya S.S."/>
            <person name="Shirouzu T."/>
            <person name="Yoshinaga Y."/>
            <person name="Martin F.M."/>
            <person name="Grigoriev I.V."/>
            <person name="Hibbett D.S."/>
        </authorList>
    </citation>
    <scope>NUCLEOTIDE SEQUENCE [LARGE SCALE GENOMIC DNA]</scope>
    <source>
        <strain evidence="1 2">HHB12029</strain>
    </source>
</reference>
<sequence>MPSERRTAARESLRADRGLLLQLEAQLVDVKRLHALQTQVAREAQAALALTDTKLSELLACTCALRDSIAQRTGFASTFHEIPDEVLSEIFTQILPRHTVMQDARMRPRNRLDMARMRLPVDLALVCRRWAAVVSHTSGLHTYIGVPSDAWRGNHDSFLSYLERALSRAPTTTFDLFIRAIRPYGQPNNEIEPFNAFWNRVFERLYTESPRIRILHIYGTLLDARQEGDPESFQEMAVGLLLLPTPTLEEATLLLEANGGGTDLEPLLGRPVTGMLPTAPKLHSLDLGHVPAMCIPNQPILPALRELNMEYDSMYEFQIWDWMARCPSLEKLAITAGQIDTHATPMFFTPSAAPSSAPITQFAINVMSGYNPFFDRDVALPRLTSFKTHHQLHTEPAFFDSIKETLTELDIVGDVANEHQLAEYAVFRNLVRVSVSGDSFDTHALARFMCREEDTLWPRLRALEFDVEERHTGERGDALLRLVVGRKELSMRDGRVHPIERITVNGTHIAAWIVYRLRTLLGEANFIVTA</sequence>
<dbReference type="AlphaFoldDB" id="A0A165NVC2"/>
<accession>A0A165NVC2</accession>
<proteinExistence type="predicted"/>
<gene>
    <name evidence="1" type="ORF">EXIGLDRAFT_719016</name>
</gene>
<dbReference type="InParanoid" id="A0A165NVC2"/>
<name>A0A165NVC2_EXIGL</name>
<evidence type="ECO:0000313" key="2">
    <source>
        <dbReference type="Proteomes" id="UP000077266"/>
    </source>
</evidence>